<organism evidence="2">
    <name type="scientific">bioreactor metagenome</name>
    <dbReference type="NCBI Taxonomy" id="1076179"/>
    <lineage>
        <taxon>unclassified sequences</taxon>
        <taxon>metagenomes</taxon>
        <taxon>ecological metagenomes</taxon>
    </lineage>
</organism>
<evidence type="ECO:0000313" key="2">
    <source>
        <dbReference type="EMBL" id="MPM73028.1"/>
    </source>
</evidence>
<comment type="caution">
    <text evidence="2">The sequence shown here is derived from an EMBL/GenBank/DDBJ whole genome shotgun (WGS) entry which is preliminary data.</text>
</comment>
<gene>
    <name evidence="2" type="ORF">SDC9_120004</name>
</gene>
<evidence type="ECO:0008006" key="3">
    <source>
        <dbReference type="Google" id="ProtNLM"/>
    </source>
</evidence>
<evidence type="ECO:0000256" key="1">
    <source>
        <dbReference type="ARBA" id="ARBA00022857"/>
    </source>
</evidence>
<dbReference type="InterPro" id="IPR008670">
    <property type="entry name" value="CoA_reduct_LuxC"/>
</dbReference>
<dbReference type="Pfam" id="PF05893">
    <property type="entry name" value="LuxC"/>
    <property type="match status" value="1"/>
</dbReference>
<dbReference type="GO" id="GO:0003995">
    <property type="term" value="F:acyl-CoA dehydrogenase activity"/>
    <property type="evidence" value="ECO:0007669"/>
    <property type="project" value="InterPro"/>
</dbReference>
<protein>
    <recommendedName>
        <fullName evidence="3">Long-chain-fatty-acyl-CoA reductase</fullName>
    </recommendedName>
</protein>
<dbReference type="EMBL" id="VSSQ01025110">
    <property type="protein sequence ID" value="MPM73028.1"/>
    <property type="molecule type" value="Genomic_DNA"/>
</dbReference>
<reference evidence="2" key="1">
    <citation type="submission" date="2019-08" db="EMBL/GenBank/DDBJ databases">
        <authorList>
            <person name="Kucharzyk K."/>
            <person name="Murdoch R.W."/>
            <person name="Higgins S."/>
            <person name="Loffler F."/>
        </authorList>
    </citation>
    <scope>NUCLEOTIDE SEQUENCE</scope>
</reference>
<accession>A0A645C6M4</accession>
<dbReference type="GO" id="GO:0008218">
    <property type="term" value="P:bioluminescence"/>
    <property type="evidence" value="ECO:0007669"/>
    <property type="project" value="InterPro"/>
</dbReference>
<name>A0A645C6M4_9ZZZZ</name>
<dbReference type="AlphaFoldDB" id="A0A645C6M4"/>
<proteinExistence type="predicted"/>
<dbReference type="SUPFAM" id="SSF53720">
    <property type="entry name" value="ALDH-like"/>
    <property type="match status" value="1"/>
</dbReference>
<dbReference type="InterPro" id="IPR016161">
    <property type="entry name" value="Ald_DH/histidinol_DH"/>
</dbReference>
<sequence>MSLRLPFDGVELAAGDPACVTAACSAPALPAFSPRVLALLDALSQSLRALPQLREYPDLAAFAFWCRRAALSAMGRAYEGEMLVGRGLSLHLAPGNVALNFAYSLAAGLLAGNPCVVRLPGERFPQSGLLCALLDELTRIRLADLRPYALCLRCGHDSSLLEALSARCAVRVIWGGDQTVAHIRRLPLPARAVELTFADRRSVCVLDSAAWLAAPDKDALAERFFRDAYWSDQLACTAPRAVLWLGERAGRARADFWPRVSALARQGYPIADALAVRKREAALLLAASYPGAVLCPGDNYAVRVGLPALTADSLDFCPGGGFFVESAAASLDALLPVAGERCQTVVSYGVSRAAYEEFFAKYGPGGIDRVVPLGQSAEFSLRWDGYDLIRAMSRCVCLTPG</sequence>
<keyword evidence="1" id="KW-0521">NADP</keyword>